<keyword evidence="4" id="KW-1185">Reference proteome</keyword>
<dbReference type="PANTHER" id="PTHR43174:SF1">
    <property type="entry name" value="UDP-N-ACETYLGLUCOSAMINE 2-EPIMERASE"/>
    <property type="match status" value="1"/>
</dbReference>
<dbReference type="AlphaFoldDB" id="A0A4R1R836"/>
<evidence type="ECO:0000256" key="1">
    <source>
        <dbReference type="RuleBase" id="RU003513"/>
    </source>
</evidence>
<feature type="domain" description="UDP-N-acetylglucosamine 2-epimerase" evidence="2">
    <location>
        <begin position="24"/>
        <end position="350"/>
    </location>
</feature>
<dbReference type="InterPro" id="IPR003331">
    <property type="entry name" value="UDP_GlcNAc_Epimerase_2_dom"/>
</dbReference>
<dbReference type="PANTHER" id="PTHR43174">
    <property type="entry name" value="UDP-N-ACETYLGLUCOSAMINE 2-EPIMERASE"/>
    <property type="match status" value="1"/>
</dbReference>
<dbReference type="Gene3D" id="3.40.50.2000">
    <property type="entry name" value="Glycogen Phosphorylase B"/>
    <property type="match status" value="2"/>
</dbReference>
<dbReference type="GO" id="GO:0016853">
    <property type="term" value="F:isomerase activity"/>
    <property type="evidence" value="ECO:0007669"/>
    <property type="project" value="UniProtKB-KW"/>
</dbReference>
<comment type="caution">
    <text evidence="3">The sequence shown here is derived from an EMBL/GenBank/DDBJ whole genome shotgun (WGS) entry which is preliminary data.</text>
</comment>
<evidence type="ECO:0000313" key="4">
    <source>
        <dbReference type="Proteomes" id="UP000295008"/>
    </source>
</evidence>
<dbReference type="OrthoDB" id="9803238at2"/>
<name>A0A4R1R836_HYDET</name>
<dbReference type="CDD" id="cd03786">
    <property type="entry name" value="GTB_UDP-GlcNAc_2-Epimerase"/>
    <property type="match status" value="1"/>
</dbReference>
<evidence type="ECO:0000259" key="2">
    <source>
        <dbReference type="Pfam" id="PF02350"/>
    </source>
</evidence>
<protein>
    <submittedName>
        <fullName evidence="3">UDP-GlcNAc3NAcA epimerase</fullName>
    </submittedName>
</protein>
<proteinExistence type="inferred from homology"/>
<dbReference type="RefSeq" id="WP_132016179.1">
    <property type="nucleotide sequence ID" value="NZ_SLUN01000032.1"/>
</dbReference>
<dbReference type="EMBL" id="SLUN01000032">
    <property type="protein sequence ID" value="TCL61815.1"/>
    <property type="molecule type" value="Genomic_DNA"/>
</dbReference>
<dbReference type="NCBIfam" id="TIGR00236">
    <property type="entry name" value="wecB"/>
    <property type="match status" value="1"/>
</dbReference>
<sequence length="354" mass="39122">MQKIVTIVGARPQFVKAGVVSRALRRDFREILVHTGQHYDVNMSDIFFRDLEIPEPQYCLGVGSGSHGAQTGRMLEAIETVLQQERPDLVLIYGDTNSTLAGALAAAKLHIPVAHVEAGLRSFNRRMPEEINRILADHVSTWLFPPTATAVEHLRHEGITAGVHQVGDVMYDTFLFGSALVAERSRILESFDLGRKQYSLLTLHRAENTDDPERLTAIVNTLNETGQRIIFPVHPRTRQKLKELGAAIHTSGLTLVDPVGYFDMLNLELHAAVIFTDSGGVQKEAYMAKVPCITLRDETEWLETVTVNWNRLAGADPDAIRAALALDWVGADYPPLFGDGKAAQKIAHILAGHE</sequence>
<organism evidence="3 4">
    <name type="scientific">Hydrogenispora ethanolica</name>
    <dbReference type="NCBI Taxonomy" id="1082276"/>
    <lineage>
        <taxon>Bacteria</taxon>
        <taxon>Bacillati</taxon>
        <taxon>Bacillota</taxon>
        <taxon>Hydrogenispora</taxon>
    </lineage>
</organism>
<dbReference type="SUPFAM" id="SSF53756">
    <property type="entry name" value="UDP-Glycosyltransferase/glycogen phosphorylase"/>
    <property type="match status" value="1"/>
</dbReference>
<evidence type="ECO:0000313" key="3">
    <source>
        <dbReference type="EMBL" id="TCL61815.1"/>
    </source>
</evidence>
<gene>
    <name evidence="3" type="ORF">EDC14_103248</name>
</gene>
<comment type="similarity">
    <text evidence="1">Belongs to the UDP-N-acetylglucosamine 2-epimerase family.</text>
</comment>
<reference evidence="3 4" key="1">
    <citation type="submission" date="2019-03" db="EMBL/GenBank/DDBJ databases">
        <title>Genomic Encyclopedia of Type Strains, Phase IV (KMG-IV): sequencing the most valuable type-strain genomes for metagenomic binning, comparative biology and taxonomic classification.</title>
        <authorList>
            <person name="Goeker M."/>
        </authorList>
    </citation>
    <scope>NUCLEOTIDE SEQUENCE [LARGE SCALE GENOMIC DNA]</scope>
    <source>
        <strain evidence="3 4">LX-B</strain>
    </source>
</reference>
<keyword evidence="1" id="KW-0413">Isomerase</keyword>
<dbReference type="Pfam" id="PF02350">
    <property type="entry name" value="Epimerase_2"/>
    <property type="match status" value="1"/>
</dbReference>
<accession>A0A4R1R836</accession>
<dbReference type="InterPro" id="IPR029767">
    <property type="entry name" value="WecB-like"/>
</dbReference>
<dbReference type="Proteomes" id="UP000295008">
    <property type="component" value="Unassembled WGS sequence"/>
</dbReference>